<feature type="chain" id="PRO_5018723461" description="LRRNT domain-containing protein" evidence="9">
    <location>
        <begin position="21"/>
        <end position="88"/>
    </location>
</feature>
<keyword evidence="4 9" id="KW-0732">Signal</keyword>
<dbReference type="Gene3D" id="3.80.10.10">
    <property type="entry name" value="Ribonuclease Inhibitor"/>
    <property type="match status" value="1"/>
</dbReference>
<evidence type="ECO:0000256" key="8">
    <source>
        <dbReference type="ARBA" id="ARBA00023157"/>
    </source>
</evidence>
<dbReference type="GeneTree" id="ENSGT00940000177458"/>
<dbReference type="OMA" id="APHNSGH"/>
<evidence type="ECO:0000256" key="5">
    <source>
        <dbReference type="ARBA" id="ARBA00022889"/>
    </source>
</evidence>
<evidence type="ECO:0000256" key="2">
    <source>
        <dbReference type="ARBA" id="ARBA00022614"/>
    </source>
</evidence>
<feature type="signal peptide" evidence="9">
    <location>
        <begin position="1"/>
        <end position="20"/>
    </location>
</feature>
<evidence type="ECO:0000313" key="11">
    <source>
        <dbReference type="Ensembl" id="ENSACIP00000008373.1"/>
    </source>
</evidence>
<keyword evidence="8" id="KW-1015">Disulfide bond</keyword>
<evidence type="ECO:0000256" key="7">
    <source>
        <dbReference type="ARBA" id="ARBA00023136"/>
    </source>
</evidence>
<keyword evidence="12" id="KW-1185">Reference proteome</keyword>
<dbReference type="PANTHER" id="PTHR22650:SF7">
    <property type="entry name" value="PLATELET GLYCOPROTEIN IB BETA CHAIN"/>
    <property type="match status" value="1"/>
</dbReference>
<comment type="subcellular location">
    <subcellularLocation>
        <location evidence="1">Membrane</location>
        <topology evidence="1">Single-pass type I membrane protein</topology>
    </subcellularLocation>
</comment>
<dbReference type="STRING" id="61819.ENSACIP00000008373"/>
<dbReference type="Proteomes" id="UP000261340">
    <property type="component" value="Unplaced"/>
</dbReference>
<reference evidence="11" key="1">
    <citation type="submission" date="2025-08" db="UniProtKB">
        <authorList>
            <consortium name="Ensembl"/>
        </authorList>
    </citation>
    <scope>IDENTIFICATION</scope>
</reference>
<dbReference type="Ensembl" id="ENSACIT00000008624.1">
    <property type="protein sequence ID" value="ENSACIP00000008373.1"/>
    <property type="gene ID" value="ENSACIG00000006581.1"/>
</dbReference>
<dbReference type="SUPFAM" id="SSF52058">
    <property type="entry name" value="L domain-like"/>
    <property type="match status" value="1"/>
</dbReference>
<keyword evidence="7" id="KW-0472">Membrane</keyword>
<keyword evidence="2" id="KW-0433">Leucine-rich repeat</keyword>
<dbReference type="InterPro" id="IPR000372">
    <property type="entry name" value="LRRNT"/>
</dbReference>
<dbReference type="InterPro" id="IPR032675">
    <property type="entry name" value="LRR_dom_sf"/>
</dbReference>
<proteinExistence type="predicted"/>
<evidence type="ECO:0000256" key="1">
    <source>
        <dbReference type="ARBA" id="ARBA00004479"/>
    </source>
</evidence>
<sequence length="88" mass="9574">MKEFLLMFLLLLFGGQRSSACPLLCSCYGSQVNCSSRSLTASSLPSSFPAGTSELHLHKNLLTTLPNGLLDVPDQYNTLSDKIKILII</sequence>
<dbReference type="AlphaFoldDB" id="A0A3Q0REV0"/>
<evidence type="ECO:0000256" key="4">
    <source>
        <dbReference type="ARBA" id="ARBA00022729"/>
    </source>
</evidence>
<dbReference type="Pfam" id="PF01462">
    <property type="entry name" value="LRRNT"/>
    <property type="match status" value="1"/>
</dbReference>
<evidence type="ECO:0000256" key="9">
    <source>
        <dbReference type="SAM" id="SignalP"/>
    </source>
</evidence>
<organism evidence="11 12">
    <name type="scientific">Amphilophus citrinellus</name>
    <name type="common">Midas cichlid</name>
    <name type="synonym">Cichlasoma citrinellum</name>
    <dbReference type="NCBI Taxonomy" id="61819"/>
    <lineage>
        <taxon>Eukaryota</taxon>
        <taxon>Metazoa</taxon>
        <taxon>Chordata</taxon>
        <taxon>Craniata</taxon>
        <taxon>Vertebrata</taxon>
        <taxon>Euteleostomi</taxon>
        <taxon>Actinopterygii</taxon>
        <taxon>Neopterygii</taxon>
        <taxon>Teleostei</taxon>
        <taxon>Neoteleostei</taxon>
        <taxon>Acanthomorphata</taxon>
        <taxon>Ovalentaria</taxon>
        <taxon>Cichlomorphae</taxon>
        <taxon>Cichliformes</taxon>
        <taxon>Cichlidae</taxon>
        <taxon>New World cichlids</taxon>
        <taxon>Cichlasomatinae</taxon>
        <taxon>Heroini</taxon>
        <taxon>Amphilophus</taxon>
    </lineage>
</organism>
<evidence type="ECO:0000256" key="3">
    <source>
        <dbReference type="ARBA" id="ARBA00022692"/>
    </source>
</evidence>
<dbReference type="PANTHER" id="PTHR22650">
    <property type="entry name" value="GLYCOPROTEIN IB BETA"/>
    <property type="match status" value="1"/>
</dbReference>
<protein>
    <recommendedName>
        <fullName evidence="10">LRRNT domain-containing protein</fullName>
    </recommendedName>
</protein>
<keyword evidence="6" id="KW-1133">Transmembrane helix</keyword>
<feature type="domain" description="LRRNT" evidence="10">
    <location>
        <begin position="20"/>
        <end position="54"/>
    </location>
</feature>
<dbReference type="SMART" id="SM00013">
    <property type="entry name" value="LRRNT"/>
    <property type="match status" value="1"/>
</dbReference>
<accession>A0A3Q0REV0</accession>
<reference evidence="11" key="2">
    <citation type="submission" date="2025-09" db="UniProtKB">
        <authorList>
            <consortium name="Ensembl"/>
        </authorList>
    </citation>
    <scope>IDENTIFICATION</scope>
</reference>
<evidence type="ECO:0000259" key="10">
    <source>
        <dbReference type="SMART" id="SM00013"/>
    </source>
</evidence>
<dbReference type="InterPro" id="IPR052313">
    <property type="entry name" value="GPIb-IX-V_Complex"/>
</dbReference>
<keyword evidence="5" id="KW-0130">Cell adhesion</keyword>
<evidence type="ECO:0000256" key="6">
    <source>
        <dbReference type="ARBA" id="ARBA00022989"/>
    </source>
</evidence>
<evidence type="ECO:0000313" key="12">
    <source>
        <dbReference type="Proteomes" id="UP000261340"/>
    </source>
</evidence>
<dbReference type="GO" id="GO:0016020">
    <property type="term" value="C:membrane"/>
    <property type="evidence" value="ECO:0007669"/>
    <property type="project" value="UniProtKB-SubCell"/>
</dbReference>
<name>A0A3Q0REV0_AMPCI</name>
<keyword evidence="3" id="KW-0812">Transmembrane</keyword>